<dbReference type="Proteomes" id="UP000799424">
    <property type="component" value="Unassembled WGS sequence"/>
</dbReference>
<dbReference type="SUPFAM" id="SSF52540">
    <property type="entry name" value="P-loop containing nucleoside triphosphate hydrolases"/>
    <property type="match status" value="2"/>
</dbReference>
<evidence type="ECO:0000256" key="1">
    <source>
        <dbReference type="ARBA" id="ARBA00022741"/>
    </source>
</evidence>
<feature type="domain" description="AAA+ ATPase" evidence="3">
    <location>
        <begin position="243"/>
        <end position="366"/>
    </location>
</feature>
<dbReference type="GO" id="GO:0016887">
    <property type="term" value="F:ATP hydrolysis activity"/>
    <property type="evidence" value="ECO:0007669"/>
    <property type="project" value="InterPro"/>
</dbReference>
<dbReference type="GO" id="GO:0005524">
    <property type="term" value="F:ATP binding"/>
    <property type="evidence" value="ECO:0007669"/>
    <property type="project" value="UniProtKB-KW"/>
</dbReference>
<gene>
    <name evidence="4" type="ORF">CC86DRAFT_347230</name>
</gene>
<dbReference type="Pfam" id="PF17862">
    <property type="entry name" value="AAA_lid_3"/>
    <property type="match status" value="2"/>
</dbReference>
<organism evidence="4 5">
    <name type="scientific">Ophiobolus disseminans</name>
    <dbReference type="NCBI Taxonomy" id="1469910"/>
    <lineage>
        <taxon>Eukaryota</taxon>
        <taxon>Fungi</taxon>
        <taxon>Dikarya</taxon>
        <taxon>Ascomycota</taxon>
        <taxon>Pezizomycotina</taxon>
        <taxon>Dothideomycetes</taxon>
        <taxon>Pleosporomycetidae</taxon>
        <taxon>Pleosporales</taxon>
        <taxon>Pleosporineae</taxon>
        <taxon>Phaeosphaeriaceae</taxon>
        <taxon>Ophiobolus</taxon>
    </lineage>
</organism>
<evidence type="ECO:0000256" key="2">
    <source>
        <dbReference type="ARBA" id="ARBA00022840"/>
    </source>
</evidence>
<accession>A0A6A7A633</accession>
<evidence type="ECO:0000259" key="3">
    <source>
        <dbReference type="SMART" id="SM00382"/>
    </source>
</evidence>
<dbReference type="Pfam" id="PF00004">
    <property type="entry name" value="AAA"/>
    <property type="match status" value="2"/>
</dbReference>
<proteinExistence type="predicted"/>
<evidence type="ECO:0000313" key="4">
    <source>
        <dbReference type="EMBL" id="KAF2828762.1"/>
    </source>
</evidence>
<dbReference type="Gene3D" id="1.10.8.60">
    <property type="match status" value="2"/>
</dbReference>
<dbReference type="InterPro" id="IPR050168">
    <property type="entry name" value="AAA_ATPase_domain"/>
</dbReference>
<keyword evidence="1" id="KW-0547">Nucleotide-binding</keyword>
<sequence>MNVGTAFALRPLERNPLSASGNALEGAFRVYLTQREQKSLGLANGDLARLKTSAGFKGYAIAWLASSPNPGNKPIAKVTDLLREQYGLSLNDPTFVEKATDAWKAMKSIEVSCSDHKFASDDDLIYWVRYALVELDIILPGCTFQVQPRGPISLQRGSKSRLTVDSIDPNPSERNAVYFDPVKTQVIISGEASRGRRPLSPSGTFQLRRDSIGGLSGQIAHIDRVLAFRMGSARYVADQHLLGSTAVLFHGPEGTGKSMLLERLAECPWKEVYRLNPGTHPKGQLKAIIDTFDDARDNQPSLILMDNIDKFLEKADTLVERLRIELAKLEGSEVVVAAAARSVYDVDTSLRTRSTFKIVLEVFPPDVRQREDILRQVLGPGRKLDSIDLPGLAARTHGFVGRDIDNLCGLARSRRVDRADESLDDESKATLTEILEKTDYVTQEDFDAVIDLVQPTVLKESILEVPKVRWTDIAGVDHVRALLEAITIRPFKYPDLDIKFGGPQSRKGVLLYGPPGCAKTLIAQAVATESNQNFLAVKGSELIKMYVGESERAIRDIFRRARAAKPCIIFFDEIDSIGKSRDKTQDSGLNVVATLLNEMDGIEALKDVFIIGATNRPDILDSALIRTGRFDAHIHIGLPTEKARLQILKIHTRKRPLASDVDLSVVAAETEGSSGADISGLCKNAVEFAVNDYEKAGPESTPIIRMSHFEQALREHVPHTLGEEAERFQNWRPGMSLGS</sequence>
<dbReference type="FunFam" id="1.10.8.60:FF:000257">
    <property type="entry name" value="Transitional endoplasmic reticulum ATPase TER94-like Protein"/>
    <property type="match status" value="1"/>
</dbReference>
<dbReference type="GO" id="GO:0005737">
    <property type="term" value="C:cytoplasm"/>
    <property type="evidence" value="ECO:0007669"/>
    <property type="project" value="TreeGrafter"/>
</dbReference>
<protein>
    <submittedName>
        <fullName evidence="4">AAA-domain-containing protein</fullName>
    </submittedName>
</protein>
<dbReference type="InterPro" id="IPR003959">
    <property type="entry name" value="ATPase_AAA_core"/>
</dbReference>
<name>A0A6A7A633_9PLEO</name>
<dbReference type="FunFam" id="1.10.8.60:FF:000178">
    <property type="entry name" value="CDC48/VCP homolog, AAA superfamily"/>
    <property type="match status" value="1"/>
</dbReference>
<dbReference type="InterPro" id="IPR003960">
    <property type="entry name" value="ATPase_AAA_CS"/>
</dbReference>
<dbReference type="PANTHER" id="PTHR23077">
    <property type="entry name" value="AAA-FAMILY ATPASE"/>
    <property type="match status" value="1"/>
</dbReference>
<keyword evidence="2" id="KW-0067">ATP-binding</keyword>
<dbReference type="FunFam" id="3.40.50.300:FF:002219">
    <property type="entry name" value="Transitional endoplasmic reticulum ATPase"/>
    <property type="match status" value="1"/>
</dbReference>
<dbReference type="OrthoDB" id="27435at2759"/>
<dbReference type="AlphaFoldDB" id="A0A6A7A633"/>
<feature type="domain" description="AAA+ ATPase" evidence="3">
    <location>
        <begin position="505"/>
        <end position="640"/>
    </location>
</feature>
<dbReference type="InterPro" id="IPR041569">
    <property type="entry name" value="AAA_lid_3"/>
</dbReference>
<dbReference type="PANTHER" id="PTHR23077:SF27">
    <property type="entry name" value="ATPASE FAMILY GENE 2 PROTEIN HOMOLOG A"/>
    <property type="match status" value="1"/>
</dbReference>
<dbReference type="PROSITE" id="PS00674">
    <property type="entry name" value="AAA"/>
    <property type="match status" value="1"/>
</dbReference>
<reference evidence="4" key="1">
    <citation type="journal article" date="2020" name="Stud. Mycol.">
        <title>101 Dothideomycetes genomes: a test case for predicting lifestyles and emergence of pathogens.</title>
        <authorList>
            <person name="Haridas S."/>
            <person name="Albert R."/>
            <person name="Binder M."/>
            <person name="Bloem J."/>
            <person name="Labutti K."/>
            <person name="Salamov A."/>
            <person name="Andreopoulos B."/>
            <person name="Baker S."/>
            <person name="Barry K."/>
            <person name="Bills G."/>
            <person name="Bluhm B."/>
            <person name="Cannon C."/>
            <person name="Castanera R."/>
            <person name="Culley D."/>
            <person name="Daum C."/>
            <person name="Ezra D."/>
            <person name="Gonzalez J."/>
            <person name="Henrissat B."/>
            <person name="Kuo A."/>
            <person name="Liang C."/>
            <person name="Lipzen A."/>
            <person name="Lutzoni F."/>
            <person name="Magnuson J."/>
            <person name="Mondo S."/>
            <person name="Nolan M."/>
            <person name="Ohm R."/>
            <person name="Pangilinan J."/>
            <person name="Park H.-J."/>
            <person name="Ramirez L."/>
            <person name="Alfaro M."/>
            <person name="Sun H."/>
            <person name="Tritt A."/>
            <person name="Yoshinaga Y."/>
            <person name="Zwiers L.-H."/>
            <person name="Turgeon B."/>
            <person name="Goodwin S."/>
            <person name="Spatafora J."/>
            <person name="Crous P."/>
            <person name="Grigoriev I."/>
        </authorList>
    </citation>
    <scope>NUCLEOTIDE SEQUENCE</scope>
    <source>
        <strain evidence="4">CBS 113818</strain>
    </source>
</reference>
<dbReference type="InterPro" id="IPR027417">
    <property type="entry name" value="P-loop_NTPase"/>
</dbReference>
<dbReference type="SMART" id="SM00382">
    <property type="entry name" value="AAA"/>
    <property type="match status" value="2"/>
</dbReference>
<dbReference type="Gene3D" id="3.40.50.300">
    <property type="entry name" value="P-loop containing nucleotide triphosphate hydrolases"/>
    <property type="match status" value="2"/>
</dbReference>
<keyword evidence="5" id="KW-1185">Reference proteome</keyword>
<dbReference type="InterPro" id="IPR003593">
    <property type="entry name" value="AAA+_ATPase"/>
</dbReference>
<dbReference type="EMBL" id="MU006222">
    <property type="protein sequence ID" value="KAF2828762.1"/>
    <property type="molecule type" value="Genomic_DNA"/>
</dbReference>
<evidence type="ECO:0000313" key="5">
    <source>
        <dbReference type="Proteomes" id="UP000799424"/>
    </source>
</evidence>